<reference evidence="1" key="1">
    <citation type="submission" date="2022-07" db="EMBL/GenBank/DDBJ databases">
        <authorList>
            <person name="Wu T."/>
        </authorList>
    </citation>
    <scope>NUCLEOTIDE SEQUENCE</scope>
    <source>
        <strain evidence="1">SD-1</strain>
    </source>
</reference>
<evidence type="ECO:0000313" key="2">
    <source>
        <dbReference type="Proteomes" id="UP001163293"/>
    </source>
</evidence>
<sequence length="52" mass="5826">MNDNVNVPEEAVHAARVAYRREFPYDENEDHVLTTILTAAVPFINKALKGDA</sequence>
<dbReference type="EMBL" id="CP101185">
    <property type="protein sequence ID" value="UYV96844.1"/>
    <property type="molecule type" value="Genomic_DNA"/>
</dbReference>
<dbReference type="RefSeq" id="WP_264398702.1">
    <property type="nucleotide sequence ID" value="NZ_CP101180.1"/>
</dbReference>
<gene>
    <name evidence="1" type="ORF">NL394_17600</name>
</gene>
<evidence type="ECO:0000313" key="1">
    <source>
        <dbReference type="EMBL" id="UYV96844.1"/>
    </source>
</evidence>
<name>A0AAX3EFU0_PAEUR</name>
<keyword evidence="2" id="KW-1185">Reference proteome</keyword>
<protein>
    <submittedName>
        <fullName evidence="1">Uncharacterized protein</fullName>
    </submittedName>
</protein>
<accession>A0AAX3EFU0</accession>
<organism evidence="1 2">
    <name type="scientific">Paenarthrobacter ureafaciens</name>
    <dbReference type="NCBI Taxonomy" id="37931"/>
    <lineage>
        <taxon>Bacteria</taxon>
        <taxon>Bacillati</taxon>
        <taxon>Actinomycetota</taxon>
        <taxon>Actinomycetes</taxon>
        <taxon>Micrococcales</taxon>
        <taxon>Micrococcaceae</taxon>
        <taxon>Paenarthrobacter</taxon>
    </lineage>
</organism>
<dbReference type="AlphaFoldDB" id="A0AAX3EFU0"/>
<dbReference type="Proteomes" id="UP001163293">
    <property type="component" value="Chromosome"/>
</dbReference>
<proteinExistence type="predicted"/>